<keyword evidence="2" id="KW-0805">Transcription regulation</keyword>
<dbReference type="Gene3D" id="3.40.190.10">
    <property type="entry name" value="Periplasmic binding protein-like II"/>
    <property type="match status" value="2"/>
</dbReference>
<evidence type="ECO:0000256" key="2">
    <source>
        <dbReference type="ARBA" id="ARBA00023015"/>
    </source>
</evidence>
<dbReference type="InterPro" id="IPR036390">
    <property type="entry name" value="WH_DNA-bd_sf"/>
</dbReference>
<evidence type="ECO:0000313" key="7">
    <source>
        <dbReference type="Proteomes" id="UP000295443"/>
    </source>
</evidence>
<evidence type="ECO:0000256" key="1">
    <source>
        <dbReference type="ARBA" id="ARBA00009437"/>
    </source>
</evidence>
<dbReference type="InterPro" id="IPR000847">
    <property type="entry name" value="LysR_HTH_N"/>
</dbReference>
<feature type="domain" description="HTH lysR-type" evidence="5">
    <location>
        <begin position="2"/>
        <end position="59"/>
    </location>
</feature>
<sequence>MIELRHLRTLAALAEAGSLTAAAARLHLTQSALSHQLKELEERLNLSLLDRAARPPTPTQAGRRLLELANRVLPQVDEALADLRGLAAGRTGRLYIASECHSCLEWLLPRLRGYRDRFPGVELDVVLSASLDPLPRLQEGALDVVLSPDRRPLPGLEWTPLFDYEMRLVVAAGHPLAGCPAVRPEDLAEQTLLVYPVARPRLDVFARFLWPAGVAPARVREVESTAMQVELAALGQGVAVLPDWACAHGVAEDRIRTVRLGAADGLTGRLHAAVRGAEARLAHLAGFLDAIR</sequence>
<dbReference type="RefSeq" id="WP_131446009.1">
    <property type="nucleotide sequence ID" value="NZ_SJZB01000027.1"/>
</dbReference>
<reference evidence="6 7" key="1">
    <citation type="submission" date="2019-03" db="EMBL/GenBank/DDBJ databases">
        <title>Genome sequence of Thiobacillaceae bacterium LSR1, a sulfur-oxidizing bacterium isolated from freshwater sediment.</title>
        <authorList>
            <person name="Li S."/>
        </authorList>
    </citation>
    <scope>NUCLEOTIDE SEQUENCE [LARGE SCALE GENOMIC DNA]</scope>
    <source>
        <strain evidence="6 7">LSR1</strain>
    </source>
</reference>
<proteinExistence type="inferred from homology"/>
<dbReference type="PRINTS" id="PR00039">
    <property type="entry name" value="HTHLYSR"/>
</dbReference>
<dbReference type="InterPro" id="IPR005119">
    <property type="entry name" value="LysR_subst-bd"/>
</dbReference>
<dbReference type="SUPFAM" id="SSF53850">
    <property type="entry name" value="Periplasmic binding protein-like II"/>
    <property type="match status" value="1"/>
</dbReference>
<dbReference type="AlphaFoldDB" id="A0A4R1BE31"/>
<keyword evidence="7" id="KW-1185">Reference proteome</keyword>
<gene>
    <name evidence="6" type="ORF">EZJ19_07010</name>
</gene>
<dbReference type="GO" id="GO:0003700">
    <property type="term" value="F:DNA-binding transcription factor activity"/>
    <property type="evidence" value="ECO:0007669"/>
    <property type="project" value="InterPro"/>
</dbReference>
<dbReference type="Gene3D" id="1.10.10.10">
    <property type="entry name" value="Winged helix-like DNA-binding domain superfamily/Winged helix DNA-binding domain"/>
    <property type="match status" value="1"/>
</dbReference>
<dbReference type="EMBL" id="SJZB01000027">
    <property type="protein sequence ID" value="TCJ15359.1"/>
    <property type="molecule type" value="Genomic_DNA"/>
</dbReference>
<name>A0A4R1BE31_9PROT</name>
<protein>
    <submittedName>
        <fullName evidence="6">LysR family transcriptional regulator</fullName>
    </submittedName>
</protein>
<dbReference type="OrthoDB" id="155872at2"/>
<dbReference type="Pfam" id="PF03466">
    <property type="entry name" value="LysR_substrate"/>
    <property type="match status" value="1"/>
</dbReference>
<dbReference type="PANTHER" id="PTHR30126">
    <property type="entry name" value="HTH-TYPE TRANSCRIPTIONAL REGULATOR"/>
    <property type="match status" value="1"/>
</dbReference>
<evidence type="ECO:0000313" key="6">
    <source>
        <dbReference type="EMBL" id="TCJ15359.1"/>
    </source>
</evidence>
<dbReference type="PANTHER" id="PTHR30126:SF25">
    <property type="entry name" value="HTH-TYPE TRANSCRIPTIONAL REGULATOR METR"/>
    <property type="match status" value="1"/>
</dbReference>
<organism evidence="6 7">
    <name type="scientific">Parasulfuritortus cantonensis</name>
    <dbReference type="NCBI Taxonomy" id="2528202"/>
    <lineage>
        <taxon>Bacteria</taxon>
        <taxon>Pseudomonadati</taxon>
        <taxon>Pseudomonadota</taxon>
        <taxon>Betaproteobacteria</taxon>
        <taxon>Nitrosomonadales</taxon>
        <taxon>Thiobacillaceae</taxon>
        <taxon>Parasulfuritortus</taxon>
    </lineage>
</organism>
<keyword evidence="3" id="KW-0238">DNA-binding</keyword>
<keyword evidence="4" id="KW-0804">Transcription</keyword>
<dbReference type="SUPFAM" id="SSF46785">
    <property type="entry name" value="Winged helix' DNA-binding domain"/>
    <property type="match status" value="1"/>
</dbReference>
<dbReference type="FunFam" id="1.10.10.10:FF:000001">
    <property type="entry name" value="LysR family transcriptional regulator"/>
    <property type="match status" value="1"/>
</dbReference>
<evidence type="ECO:0000256" key="4">
    <source>
        <dbReference type="ARBA" id="ARBA00023163"/>
    </source>
</evidence>
<dbReference type="PROSITE" id="PS50931">
    <property type="entry name" value="HTH_LYSR"/>
    <property type="match status" value="1"/>
</dbReference>
<comment type="caution">
    <text evidence="6">The sequence shown here is derived from an EMBL/GenBank/DDBJ whole genome shotgun (WGS) entry which is preliminary data.</text>
</comment>
<dbReference type="InterPro" id="IPR036388">
    <property type="entry name" value="WH-like_DNA-bd_sf"/>
</dbReference>
<accession>A0A4R1BE31</accession>
<dbReference type="GO" id="GO:0000976">
    <property type="term" value="F:transcription cis-regulatory region binding"/>
    <property type="evidence" value="ECO:0007669"/>
    <property type="project" value="TreeGrafter"/>
</dbReference>
<dbReference type="Proteomes" id="UP000295443">
    <property type="component" value="Unassembled WGS sequence"/>
</dbReference>
<comment type="similarity">
    <text evidence="1">Belongs to the LysR transcriptional regulatory family.</text>
</comment>
<evidence type="ECO:0000259" key="5">
    <source>
        <dbReference type="PROSITE" id="PS50931"/>
    </source>
</evidence>
<dbReference type="Pfam" id="PF00126">
    <property type="entry name" value="HTH_1"/>
    <property type="match status" value="1"/>
</dbReference>
<evidence type="ECO:0000256" key="3">
    <source>
        <dbReference type="ARBA" id="ARBA00023125"/>
    </source>
</evidence>